<sequence>MVFGDSPVMTVAPAAESENGPPSHCQRPGPKYL</sequence>
<gene>
    <name evidence="2" type="ORF">J2W56_006712</name>
</gene>
<evidence type="ECO:0000313" key="3">
    <source>
        <dbReference type="Proteomes" id="UP001251217"/>
    </source>
</evidence>
<name>A0ABU1XSD7_9NOCA</name>
<evidence type="ECO:0000313" key="2">
    <source>
        <dbReference type="EMBL" id="MDR7172946.1"/>
    </source>
</evidence>
<dbReference type="Proteomes" id="UP001251217">
    <property type="component" value="Unassembled WGS sequence"/>
</dbReference>
<comment type="caution">
    <text evidence="2">The sequence shown here is derived from an EMBL/GenBank/DDBJ whole genome shotgun (WGS) entry which is preliminary data.</text>
</comment>
<feature type="region of interest" description="Disordered" evidence="1">
    <location>
        <begin position="1"/>
        <end position="33"/>
    </location>
</feature>
<evidence type="ECO:0000256" key="1">
    <source>
        <dbReference type="SAM" id="MobiDB-lite"/>
    </source>
</evidence>
<organism evidence="2 3">
    <name type="scientific">Nocardia kruczakiae</name>
    <dbReference type="NCBI Taxonomy" id="261477"/>
    <lineage>
        <taxon>Bacteria</taxon>
        <taxon>Bacillati</taxon>
        <taxon>Actinomycetota</taxon>
        <taxon>Actinomycetes</taxon>
        <taxon>Mycobacteriales</taxon>
        <taxon>Nocardiaceae</taxon>
        <taxon>Nocardia</taxon>
    </lineage>
</organism>
<keyword evidence="3" id="KW-1185">Reference proteome</keyword>
<proteinExistence type="predicted"/>
<protein>
    <submittedName>
        <fullName evidence="2">Uncharacterized protein</fullName>
    </submittedName>
</protein>
<dbReference type="EMBL" id="JAVDWW010000016">
    <property type="protein sequence ID" value="MDR7172946.1"/>
    <property type="molecule type" value="Genomic_DNA"/>
</dbReference>
<reference evidence="2 3" key="1">
    <citation type="submission" date="2023-07" db="EMBL/GenBank/DDBJ databases">
        <title>Sorghum-associated microbial communities from plants grown in Nebraska, USA.</title>
        <authorList>
            <person name="Schachtman D."/>
        </authorList>
    </citation>
    <scope>NUCLEOTIDE SEQUENCE [LARGE SCALE GENOMIC DNA]</scope>
    <source>
        <strain evidence="2 3">4272</strain>
    </source>
</reference>
<accession>A0ABU1XSD7</accession>